<dbReference type="Gramene" id="TKW35231">
    <property type="protein sequence ID" value="TKW35231"/>
    <property type="gene ID" value="SEVIR_2G358900v2"/>
</dbReference>
<name>A0A4U6VYV8_SETVI</name>
<keyword evidence="2" id="KW-1185">Reference proteome</keyword>
<accession>A0A4U6VYV8</accession>
<protein>
    <submittedName>
        <fullName evidence="1">Uncharacterized protein</fullName>
    </submittedName>
</protein>
<evidence type="ECO:0000313" key="1">
    <source>
        <dbReference type="EMBL" id="TKW35231.1"/>
    </source>
</evidence>
<dbReference type="AlphaFoldDB" id="A0A4U6VYV8"/>
<reference evidence="1" key="1">
    <citation type="submission" date="2019-03" db="EMBL/GenBank/DDBJ databases">
        <title>WGS assembly of Setaria viridis.</title>
        <authorList>
            <person name="Huang P."/>
            <person name="Jenkins J."/>
            <person name="Grimwood J."/>
            <person name="Barry K."/>
            <person name="Healey A."/>
            <person name="Mamidi S."/>
            <person name="Sreedasyam A."/>
            <person name="Shu S."/>
            <person name="Feldman M."/>
            <person name="Wu J."/>
            <person name="Yu Y."/>
            <person name="Chen C."/>
            <person name="Johnson J."/>
            <person name="Rokhsar D."/>
            <person name="Baxter I."/>
            <person name="Schmutz J."/>
            <person name="Brutnell T."/>
            <person name="Kellogg E."/>
        </authorList>
    </citation>
    <scope>NUCLEOTIDE SEQUENCE [LARGE SCALE GENOMIC DNA]</scope>
</reference>
<gene>
    <name evidence="1" type="ORF">SEVIR_2G358900v2</name>
</gene>
<dbReference type="EMBL" id="CM016553">
    <property type="protein sequence ID" value="TKW35231.1"/>
    <property type="molecule type" value="Genomic_DNA"/>
</dbReference>
<sequence>MSVHAHRTIYSNFIVTTESLEINFNCALNILSTGNSKGVYNLAAAHLLTVTASKRSKFLTRAEAACGVRLRQRRPVTDDVGSPAPHVSVNLRVLLPTSEPLYPPPLIWWNQCLV</sequence>
<organism evidence="1 2">
    <name type="scientific">Setaria viridis</name>
    <name type="common">Green bristlegrass</name>
    <name type="synonym">Setaria italica subsp. viridis</name>
    <dbReference type="NCBI Taxonomy" id="4556"/>
    <lineage>
        <taxon>Eukaryota</taxon>
        <taxon>Viridiplantae</taxon>
        <taxon>Streptophyta</taxon>
        <taxon>Embryophyta</taxon>
        <taxon>Tracheophyta</taxon>
        <taxon>Spermatophyta</taxon>
        <taxon>Magnoliopsida</taxon>
        <taxon>Liliopsida</taxon>
        <taxon>Poales</taxon>
        <taxon>Poaceae</taxon>
        <taxon>PACMAD clade</taxon>
        <taxon>Panicoideae</taxon>
        <taxon>Panicodae</taxon>
        <taxon>Paniceae</taxon>
        <taxon>Cenchrinae</taxon>
        <taxon>Setaria</taxon>
    </lineage>
</organism>
<evidence type="ECO:0000313" key="2">
    <source>
        <dbReference type="Proteomes" id="UP000298652"/>
    </source>
</evidence>
<dbReference type="Proteomes" id="UP000298652">
    <property type="component" value="Chromosome 2"/>
</dbReference>
<proteinExistence type="predicted"/>